<gene>
    <name evidence="2" type="ORF">GCM10022403_062840</name>
</gene>
<comment type="caution">
    <text evidence="2">The sequence shown here is derived from an EMBL/GenBank/DDBJ whole genome shotgun (WGS) entry which is preliminary data.</text>
</comment>
<dbReference type="EMBL" id="BAABDE010000024">
    <property type="protein sequence ID" value="GAA3820833.1"/>
    <property type="molecule type" value="Genomic_DNA"/>
</dbReference>
<evidence type="ECO:0000313" key="2">
    <source>
        <dbReference type="EMBL" id="GAA3820833.1"/>
    </source>
</evidence>
<sequence length="98" mass="9774">MLPPSDALDAAQSVAQPVLAGHLCRLIEDGQPIIPGRRVGFMELGISRLPGVALGPGLGFHGVRAGLSGPTLVMYGEEPSGSQGPLSAPGAASGVPHS</sequence>
<reference evidence="3" key="1">
    <citation type="journal article" date="2019" name="Int. J. Syst. Evol. Microbiol.">
        <title>The Global Catalogue of Microorganisms (GCM) 10K type strain sequencing project: providing services to taxonomists for standard genome sequencing and annotation.</title>
        <authorList>
            <consortium name="The Broad Institute Genomics Platform"/>
            <consortium name="The Broad Institute Genome Sequencing Center for Infectious Disease"/>
            <person name="Wu L."/>
            <person name="Ma J."/>
        </authorList>
    </citation>
    <scope>NUCLEOTIDE SEQUENCE [LARGE SCALE GENOMIC DNA]</scope>
    <source>
        <strain evidence="3">JCM 17138</strain>
    </source>
</reference>
<protein>
    <submittedName>
        <fullName evidence="2">Uncharacterized protein</fullName>
    </submittedName>
</protein>
<proteinExistence type="predicted"/>
<feature type="region of interest" description="Disordered" evidence="1">
    <location>
        <begin position="74"/>
        <end position="98"/>
    </location>
</feature>
<evidence type="ECO:0000313" key="3">
    <source>
        <dbReference type="Proteomes" id="UP001501009"/>
    </source>
</evidence>
<dbReference type="Proteomes" id="UP001501009">
    <property type="component" value="Unassembled WGS sequence"/>
</dbReference>
<accession>A0ABP7IKL5</accession>
<evidence type="ECO:0000256" key="1">
    <source>
        <dbReference type="SAM" id="MobiDB-lite"/>
    </source>
</evidence>
<keyword evidence="3" id="KW-1185">Reference proteome</keyword>
<organism evidence="2 3">
    <name type="scientific">Streptomyces coacervatus</name>
    <dbReference type="NCBI Taxonomy" id="647381"/>
    <lineage>
        <taxon>Bacteria</taxon>
        <taxon>Bacillati</taxon>
        <taxon>Actinomycetota</taxon>
        <taxon>Actinomycetes</taxon>
        <taxon>Kitasatosporales</taxon>
        <taxon>Streptomycetaceae</taxon>
        <taxon>Streptomyces</taxon>
    </lineage>
</organism>
<name>A0ABP7IKL5_9ACTN</name>